<evidence type="ECO:0000313" key="2">
    <source>
        <dbReference type="Proteomes" id="UP000824120"/>
    </source>
</evidence>
<organism evidence="1 2">
    <name type="scientific">Solanum commersonii</name>
    <name type="common">Commerson's wild potato</name>
    <name type="synonym">Commerson's nightshade</name>
    <dbReference type="NCBI Taxonomy" id="4109"/>
    <lineage>
        <taxon>Eukaryota</taxon>
        <taxon>Viridiplantae</taxon>
        <taxon>Streptophyta</taxon>
        <taxon>Embryophyta</taxon>
        <taxon>Tracheophyta</taxon>
        <taxon>Spermatophyta</taxon>
        <taxon>Magnoliopsida</taxon>
        <taxon>eudicotyledons</taxon>
        <taxon>Gunneridae</taxon>
        <taxon>Pentapetalae</taxon>
        <taxon>asterids</taxon>
        <taxon>lamiids</taxon>
        <taxon>Solanales</taxon>
        <taxon>Solanaceae</taxon>
        <taxon>Solanoideae</taxon>
        <taxon>Solaneae</taxon>
        <taxon>Solanum</taxon>
    </lineage>
</organism>
<dbReference type="AlphaFoldDB" id="A0A9J5WN70"/>
<keyword evidence="2" id="KW-1185">Reference proteome</keyword>
<name>A0A9J5WN70_SOLCO</name>
<dbReference type="Proteomes" id="UP000824120">
    <property type="component" value="Chromosome 11"/>
</dbReference>
<proteinExistence type="predicted"/>
<evidence type="ECO:0000313" key="1">
    <source>
        <dbReference type="EMBL" id="KAG5576342.1"/>
    </source>
</evidence>
<sequence>MGPSSTGLNALLATVTLQNTIDQRGSFGDLDFRHHFLLNFFVDVRQHLSYGVNWSRWANWPIFMSMDLLVIQISDIIFAKIFHGRSTRPLALESIGPDGKASPFSCSTIPGAVSFGHPDFRRHFCQHFSWKFVMTLDMELACLDR</sequence>
<dbReference type="EMBL" id="JACXVP010000011">
    <property type="protein sequence ID" value="KAG5576342.1"/>
    <property type="molecule type" value="Genomic_DNA"/>
</dbReference>
<protein>
    <submittedName>
        <fullName evidence="1">Uncharacterized protein</fullName>
    </submittedName>
</protein>
<comment type="caution">
    <text evidence="1">The sequence shown here is derived from an EMBL/GenBank/DDBJ whole genome shotgun (WGS) entry which is preliminary data.</text>
</comment>
<gene>
    <name evidence="1" type="ORF">H5410_056476</name>
</gene>
<reference evidence="1 2" key="1">
    <citation type="submission" date="2020-09" db="EMBL/GenBank/DDBJ databases">
        <title>De no assembly of potato wild relative species, Solanum commersonii.</title>
        <authorList>
            <person name="Cho K."/>
        </authorList>
    </citation>
    <scope>NUCLEOTIDE SEQUENCE [LARGE SCALE GENOMIC DNA]</scope>
    <source>
        <strain evidence="1">LZ3.2</strain>
        <tissue evidence="1">Leaf</tissue>
    </source>
</reference>
<accession>A0A9J5WN70</accession>